<dbReference type="EMBL" id="SRLO01000228">
    <property type="protein sequence ID" value="TNN65904.1"/>
    <property type="molecule type" value="Genomic_DNA"/>
</dbReference>
<evidence type="ECO:0000256" key="1">
    <source>
        <dbReference type="SAM" id="MobiDB-lite"/>
    </source>
</evidence>
<gene>
    <name evidence="2" type="ORF">EYF80_023904</name>
</gene>
<name>A0A4Z2HLT5_9TELE</name>
<reference evidence="2 3" key="1">
    <citation type="submission" date="2019-03" db="EMBL/GenBank/DDBJ databases">
        <title>First draft genome of Liparis tanakae, snailfish: a comprehensive survey of snailfish specific genes.</title>
        <authorList>
            <person name="Kim W."/>
            <person name="Song I."/>
            <person name="Jeong J.-H."/>
            <person name="Kim D."/>
            <person name="Kim S."/>
            <person name="Ryu S."/>
            <person name="Song J.Y."/>
            <person name="Lee S.K."/>
        </authorList>
    </citation>
    <scope>NUCLEOTIDE SEQUENCE [LARGE SCALE GENOMIC DNA]</scope>
    <source>
        <tissue evidence="2">Muscle</tissue>
    </source>
</reference>
<keyword evidence="3" id="KW-1185">Reference proteome</keyword>
<organism evidence="2 3">
    <name type="scientific">Liparis tanakae</name>
    <name type="common">Tanaka's snailfish</name>
    <dbReference type="NCBI Taxonomy" id="230148"/>
    <lineage>
        <taxon>Eukaryota</taxon>
        <taxon>Metazoa</taxon>
        <taxon>Chordata</taxon>
        <taxon>Craniata</taxon>
        <taxon>Vertebrata</taxon>
        <taxon>Euteleostomi</taxon>
        <taxon>Actinopterygii</taxon>
        <taxon>Neopterygii</taxon>
        <taxon>Teleostei</taxon>
        <taxon>Neoteleostei</taxon>
        <taxon>Acanthomorphata</taxon>
        <taxon>Eupercaria</taxon>
        <taxon>Perciformes</taxon>
        <taxon>Cottioidei</taxon>
        <taxon>Cottales</taxon>
        <taxon>Liparidae</taxon>
        <taxon>Liparis</taxon>
    </lineage>
</organism>
<evidence type="ECO:0000313" key="3">
    <source>
        <dbReference type="Proteomes" id="UP000314294"/>
    </source>
</evidence>
<sequence length="191" mass="20928">MTESSFDSQPTYRRGDPCRTGLTKRLILEVCSINSQMQNGGQEGSRGKAEVKITFGEINIKTWHLEHLWSFNFDIAFWPFNNQWAKMPQLFLKGVQTPHQVGENQNQGCAGRTVGPCCTQLCVYWGGSPSACLDGWIVSVDVMPVRPLPLVTSQPVAPLTEASGLARAHGISRRDPSSCLIGPKGKSNAPI</sequence>
<dbReference type="Proteomes" id="UP000314294">
    <property type="component" value="Unassembled WGS sequence"/>
</dbReference>
<accession>A0A4Z2HLT5</accession>
<dbReference type="AlphaFoldDB" id="A0A4Z2HLT5"/>
<comment type="caution">
    <text evidence="2">The sequence shown here is derived from an EMBL/GenBank/DDBJ whole genome shotgun (WGS) entry which is preliminary data.</text>
</comment>
<evidence type="ECO:0000313" key="2">
    <source>
        <dbReference type="EMBL" id="TNN65904.1"/>
    </source>
</evidence>
<protein>
    <submittedName>
        <fullName evidence="2">Uncharacterized protein</fullName>
    </submittedName>
</protein>
<feature type="region of interest" description="Disordered" evidence="1">
    <location>
        <begin position="167"/>
        <end position="191"/>
    </location>
</feature>
<proteinExistence type="predicted"/>